<evidence type="ECO:0000313" key="7">
    <source>
        <dbReference type="Proteomes" id="UP000221165"/>
    </source>
</evidence>
<keyword evidence="2" id="KW-0378">Hydrolase</keyword>
<proteinExistence type="inferred from homology"/>
<dbReference type="SUPFAM" id="SSF53254">
    <property type="entry name" value="Phosphoglycerate mutase-like"/>
    <property type="match status" value="1"/>
</dbReference>
<dbReference type="CDD" id="cd07067">
    <property type="entry name" value="HP_PGM_like"/>
    <property type="match status" value="1"/>
</dbReference>
<organism evidence="6 7">
    <name type="scientific">Cystoisospora suis</name>
    <dbReference type="NCBI Taxonomy" id="483139"/>
    <lineage>
        <taxon>Eukaryota</taxon>
        <taxon>Sar</taxon>
        <taxon>Alveolata</taxon>
        <taxon>Apicomplexa</taxon>
        <taxon>Conoidasida</taxon>
        <taxon>Coccidia</taxon>
        <taxon>Eucoccidiorida</taxon>
        <taxon>Eimeriorina</taxon>
        <taxon>Sarcocystidae</taxon>
        <taxon>Cystoisospora</taxon>
    </lineage>
</organism>
<dbReference type="InterPro" id="IPR029033">
    <property type="entry name" value="His_PPase_superfam"/>
</dbReference>
<evidence type="ECO:0000256" key="5">
    <source>
        <dbReference type="SAM" id="MobiDB-lite"/>
    </source>
</evidence>
<name>A0A2C6L039_9APIC</name>
<dbReference type="PANTHER" id="PTHR20935:SF0">
    <property type="entry name" value="SERINE_THREONINE-PROTEIN PHOSPHATASE PGAM5, MITOCHONDRIAL"/>
    <property type="match status" value="1"/>
</dbReference>
<dbReference type="PANTHER" id="PTHR20935">
    <property type="entry name" value="PHOSPHOGLYCERATE MUTASE-RELATED"/>
    <property type="match status" value="1"/>
</dbReference>
<protein>
    <recommendedName>
        <fullName evidence="3">Serine/threonine-protein phosphatase PGAM5, mitochondrial</fullName>
    </recommendedName>
    <alternativeName>
        <fullName evidence="4">Serine/threonine-protein phosphatase Pgam5, mitochondrial</fullName>
    </alternativeName>
</protein>
<dbReference type="InterPro" id="IPR051021">
    <property type="entry name" value="Mito_Ser/Thr_phosphatase"/>
</dbReference>
<feature type="compositionally biased region" description="Polar residues" evidence="5">
    <location>
        <begin position="246"/>
        <end position="279"/>
    </location>
</feature>
<dbReference type="GO" id="GO:0005739">
    <property type="term" value="C:mitochondrion"/>
    <property type="evidence" value="ECO:0007669"/>
    <property type="project" value="TreeGrafter"/>
</dbReference>
<dbReference type="RefSeq" id="XP_067927127.1">
    <property type="nucleotide sequence ID" value="XM_068060896.1"/>
</dbReference>
<accession>A0A2C6L039</accession>
<evidence type="ECO:0000256" key="3">
    <source>
        <dbReference type="ARBA" id="ARBA00039765"/>
    </source>
</evidence>
<keyword evidence="7" id="KW-1185">Reference proteome</keyword>
<evidence type="ECO:0000256" key="4">
    <source>
        <dbReference type="ARBA" id="ARBA00040722"/>
    </source>
</evidence>
<dbReference type="VEuPathDB" id="ToxoDB:CSUI_000665"/>
<dbReference type="SMART" id="SM00855">
    <property type="entry name" value="PGAM"/>
    <property type="match status" value="1"/>
</dbReference>
<dbReference type="AlphaFoldDB" id="A0A2C6L039"/>
<dbReference type="OrthoDB" id="330296at2759"/>
<dbReference type="Proteomes" id="UP000221165">
    <property type="component" value="Unassembled WGS sequence"/>
</dbReference>
<dbReference type="Pfam" id="PF00300">
    <property type="entry name" value="His_Phos_1"/>
    <property type="match status" value="2"/>
</dbReference>
<dbReference type="GO" id="GO:0004722">
    <property type="term" value="F:protein serine/threonine phosphatase activity"/>
    <property type="evidence" value="ECO:0007669"/>
    <property type="project" value="TreeGrafter"/>
</dbReference>
<dbReference type="GeneID" id="94424107"/>
<dbReference type="Gene3D" id="3.40.50.1240">
    <property type="entry name" value="Phosphoglycerate mutase-like"/>
    <property type="match status" value="1"/>
</dbReference>
<evidence type="ECO:0000313" key="6">
    <source>
        <dbReference type="EMBL" id="PHJ25480.1"/>
    </source>
</evidence>
<dbReference type="GO" id="GO:0090141">
    <property type="term" value="P:positive regulation of mitochondrial fission"/>
    <property type="evidence" value="ECO:0007669"/>
    <property type="project" value="TreeGrafter"/>
</dbReference>
<dbReference type="InterPro" id="IPR013078">
    <property type="entry name" value="His_Pase_superF_clade-1"/>
</dbReference>
<evidence type="ECO:0000256" key="2">
    <source>
        <dbReference type="ARBA" id="ARBA00022801"/>
    </source>
</evidence>
<reference evidence="6 7" key="1">
    <citation type="journal article" date="2017" name="Int. J. Parasitol.">
        <title>The genome of the protozoan parasite Cystoisospora suis and a reverse vaccinology approach to identify vaccine candidates.</title>
        <authorList>
            <person name="Palmieri N."/>
            <person name="Shrestha A."/>
            <person name="Ruttkowski B."/>
            <person name="Beck T."/>
            <person name="Vogl C."/>
            <person name="Tomley F."/>
            <person name="Blake D.P."/>
            <person name="Joachim A."/>
        </authorList>
    </citation>
    <scope>NUCLEOTIDE SEQUENCE [LARGE SCALE GENOMIC DNA]</scope>
    <source>
        <strain evidence="6 7">Wien I</strain>
    </source>
</reference>
<comment type="caution">
    <text evidence="6">The sequence shown here is derived from an EMBL/GenBank/DDBJ whole genome shotgun (WGS) entry which is preliminary data.</text>
</comment>
<sequence length="622" mass="67274">MSRSSSLSCFSLSSFTLLSPAFRRPAAAALVMKHRRRMGRPPAAADVPVSGHPPSLRHLPSLVCDNKVGANHIYVNPLRGTRWFRTLIPSMSTSSLLLSARLESNCLLRSVVGARSFSGALVRRHILDKRSLTVEICARTLSSGPFVSLLPQESNVHAGLTPHRTVGRFPDRRTAATCRRCQTEAPPLYGLTRGPGRKGAVVTRGDCRPRCSFAIPRIHGGGCFFFATSVDGRQTLVTWPPERKTTPSTVAAASYGRSTVVSGQTNSDEPPNKMLSSAHTADPVDKEETVSRSGVRAAPDKPESSRPPRPGRSNLLVYAALLIFSGAAVGWSAYEALVRESAVLLGSAWNFDWDGPWLAEAAEREAQLAAQGVQTHAPAAVKAAAAGALSRPPTRQVLLVRHGQYANVASKVDEEQGLTDLGKTQAAITGRRLKELLKNQHVVAVWHSGMKRARETAEIIHKEAFADIPLIEDPILAEGVPAEPVPPSRTFKPSLEEVLAGRERIENAFRRYIYRALSPPAPSASCATGSPAAFAGQVETEAGKSLTTENPVGNDSYIILVCHGNVIRYMVMRALQLPGCAWLRWATYNAGITWISIDAKGYVSCREFGNVGHLPTNMITYH</sequence>
<comment type="similarity">
    <text evidence="1">Belongs to the phosphoglycerate mutase family. BPG-dependent PGAM subfamily.</text>
</comment>
<feature type="region of interest" description="Disordered" evidence="5">
    <location>
        <begin position="239"/>
        <end position="310"/>
    </location>
</feature>
<evidence type="ECO:0000256" key="1">
    <source>
        <dbReference type="ARBA" id="ARBA00006717"/>
    </source>
</evidence>
<gene>
    <name evidence="6" type="ORF">CSUI_000665</name>
</gene>
<dbReference type="EMBL" id="MIGC01000261">
    <property type="protein sequence ID" value="PHJ25480.1"/>
    <property type="molecule type" value="Genomic_DNA"/>
</dbReference>